<dbReference type="InterPro" id="IPR058240">
    <property type="entry name" value="rSAM_sf"/>
</dbReference>
<dbReference type="SFLD" id="SFLDS00029">
    <property type="entry name" value="Radical_SAM"/>
    <property type="match status" value="1"/>
</dbReference>
<dbReference type="Pfam" id="PF04055">
    <property type="entry name" value="Radical_SAM"/>
    <property type="match status" value="1"/>
</dbReference>
<dbReference type="SMART" id="SM00876">
    <property type="entry name" value="BATS"/>
    <property type="match status" value="1"/>
</dbReference>
<dbReference type="AlphaFoldDB" id="A0A2A6DZQ5"/>
<accession>A0A2A6DZQ5</accession>
<dbReference type="SFLD" id="SFLDG01081">
    <property type="entry name" value="cleavage_of_the_Ca-Cb_bond_in"/>
    <property type="match status" value="1"/>
</dbReference>
<reference evidence="8 9" key="1">
    <citation type="submission" date="2016-12" db="EMBL/GenBank/DDBJ databases">
        <title>Candidatus Reconcilibacillus cellulovorans genome.</title>
        <authorList>
            <person name="Kolinko S."/>
            <person name="Wu Y.-W."/>
            <person name="Tachea F."/>
            <person name="Denzel E."/>
            <person name="Hiras J."/>
            <person name="Baecker N."/>
            <person name="Chan L.J."/>
            <person name="Eichorst S.A."/>
            <person name="Frey D."/>
            <person name="Adams P.D."/>
            <person name="Pray T."/>
            <person name="Tanjore D."/>
            <person name="Petzold C.J."/>
            <person name="Gladden J.M."/>
            <person name="Simmons B.A."/>
            <person name="Singer S.W."/>
        </authorList>
    </citation>
    <scope>NUCLEOTIDE SEQUENCE [LARGE SCALE GENOMIC DNA]</scope>
    <source>
        <strain evidence="8">JTherm</strain>
    </source>
</reference>
<dbReference type="Proteomes" id="UP000243688">
    <property type="component" value="Unassembled WGS sequence"/>
</dbReference>
<dbReference type="SUPFAM" id="SSF102114">
    <property type="entry name" value="Radical SAM enzymes"/>
    <property type="match status" value="1"/>
</dbReference>
<dbReference type="EMBL" id="MOXJ01000021">
    <property type="protein sequence ID" value="PDO10039.1"/>
    <property type="molecule type" value="Genomic_DNA"/>
</dbReference>
<sequence length="359" mass="39293">MRGLKGMPFEEAWRSAGVPDVERVLRKTLRKTDPDAADFLVLLSPAASICLEAMEEAAAERRRAAFGASVALFSPLYLSDACVNVCLYCGFRADNRFPRKTLSEDEIAAEADAIRASGIRRVLAVTGDSPRASGVGYLKRAAGLLARRFDSVAVEVQALDVGDYAELAASGVDGVTVHQEVYDEPTYRSVHAKGPKRRYRYRLEAPERACTAGMRRVTVGALLGLADWRKEIFFAGMHARYLRDRFPGVRVGVAFPRVCPHPGGWKAPCPVGERELVQAMLAVRLFLPDAVIVLSTRERAELRDRMVRSAATDLSAGSSTEVGGYAGERVGRVPQFEIVDRRRVEEIRAALIAAGMDPI</sequence>
<dbReference type="GO" id="GO:0051539">
    <property type="term" value="F:4 iron, 4 sulfur cluster binding"/>
    <property type="evidence" value="ECO:0007669"/>
    <property type="project" value="UniProtKB-KW"/>
</dbReference>
<keyword evidence="2" id="KW-0004">4Fe-4S</keyword>
<evidence type="ECO:0000313" key="8">
    <source>
        <dbReference type="EMBL" id="PDO10039.1"/>
    </source>
</evidence>
<dbReference type="SFLD" id="SFLDG01060">
    <property type="entry name" value="BATS_domain_containing"/>
    <property type="match status" value="1"/>
</dbReference>
<dbReference type="PANTHER" id="PTHR43583:SF1">
    <property type="entry name" value="2-IMINOACETATE SYNTHASE"/>
    <property type="match status" value="1"/>
</dbReference>
<keyword evidence="4" id="KW-0479">Metal-binding</keyword>
<dbReference type="InterPro" id="IPR034428">
    <property type="entry name" value="ThiH/NoCL/HydG-like"/>
</dbReference>
<dbReference type="InterPro" id="IPR010722">
    <property type="entry name" value="BATS_dom"/>
</dbReference>
<dbReference type="PANTHER" id="PTHR43583">
    <property type="entry name" value="2-IMINOACETATE SYNTHASE"/>
    <property type="match status" value="1"/>
</dbReference>
<keyword evidence="5" id="KW-0408">Iron</keyword>
<evidence type="ECO:0000313" key="9">
    <source>
        <dbReference type="Proteomes" id="UP000243688"/>
    </source>
</evidence>
<evidence type="ECO:0000259" key="7">
    <source>
        <dbReference type="SMART" id="SM00876"/>
    </source>
</evidence>
<dbReference type="SFLD" id="SFLDF00301">
    <property type="entry name" value="2-iminoacetate_synthase_(ThiH)"/>
    <property type="match status" value="1"/>
</dbReference>
<gene>
    <name evidence="8" type="ORF">BLM47_09535</name>
</gene>
<dbReference type="GO" id="GO:0005506">
    <property type="term" value="F:iron ion binding"/>
    <property type="evidence" value="ECO:0007669"/>
    <property type="project" value="InterPro"/>
</dbReference>
<dbReference type="InterPro" id="IPR012726">
    <property type="entry name" value="ThiH"/>
</dbReference>
<feature type="domain" description="Biotin and thiamin synthesis-associated" evidence="7">
    <location>
        <begin position="254"/>
        <end position="358"/>
    </location>
</feature>
<dbReference type="InterPro" id="IPR013785">
    <property type="entry name" value="Aldolase_TIM"/>
</dbReference>
<evidence type="ECO:0000256" key="2">
    <source>
        <dbReference type="ARBA" id="ARBA00022485"/>
    </source>
</evidence>
<comment type="caution">
    <text evidence="8">The sequence shown here is derived from an EMBL/GenBank/DDBJ whole genome shotgun (WGS) entry which is preliminary data.</text>
</comment>
<evidence type="ECO:0000256" key="5">
    <source>
        <dbReference type="ARBA" id="ARBA00023004"/>
    </source>
</evidence>
<dbReference type="Gene3D" id="3.20.20.70">
    <property type="entry name" value="Aldolase class I"/>
    <property type="match status" value="1"/>
</dbReference>
<evidence type="ECO:0000256" key="3">
    <source>
        <dbReference type="ARBA" id="ARBA00022691"/>
    </source>
</evidence>
<dbReference type="InterPro" id="IPR007197">
    <property type="entry name" value="rSAM"/>
</dbReference>
<evidence type="ECO:0000256" key="4">
    <source>
        <dbReference type="ARBA" id="ARBA00022723"/>
    </source>
</evidence>
<dbReference type="Pfam" id="PF06968">
    <property type="entry name" value="BATS"/>
    <property type="match status" value="1"/>
</dbReference>
<keyword evidence="3" id="KW-0949">S-adenosyl-L-methionine</keyword>
<name>A0A2A6DZQ5_9BACL</name>
<evidence type="ECO:0000256" key="6">
    <source>
        <dbReference type="ARBA" id="ARBA00023014"/>
    </source>
</evidence>
<dbReference type="NCBIfam" id="TIGR02351">
    <property type="entry name" value="thiH"/>
    <property type="match status" value="1"/>
</dbReference>
<keyword evidence="6" id="KW-0411">Iron-sulfur</keyword>
<organism evidence="8 9">
    <name type="scientific">Candidatus Reconcilbacillus cellulovorans</name>
    <dbReference type="NCBI Taxonomy" id="1906605"/>
    <lineage>
        <taxon>Bacteria</taxon>
        <taxon>Bacillati</taxon>
        <taxon>Bacillota</taxon>
        <taxon>Bacilli</taxon>
        <taxon>Bacillales</taxon>
        <taxon>Paenibacillaceae</taxon>
        <taxon>Candidatus Reconcilbacillus</taxon>
    </lineage>
</organism>
<dbReference type="GO" id="GO:0003824">
    <property type="term" value="F:catalytic activity"/>
    <property type="evidence" value="ECO:0007669"/>
    <property type="project" value="InterPro"/>
</dbReference>
<protein>
    <submittedName>
        <fullName evidence="8">Thiamine biosynthesis protein ThiH</fullName>
    </submittedName>
</protein>
<dbReference type="GO" id="GO:0009228">
    <property type="term" value="P:thiamine biosynthetic process"/>
    <property type="evidence" value="ECO:0007669"/>
    <property type="project" value="InterPro"/>
</dbReference>
<comment type="cofactor">
    <cofactor evidence="1">
        <name>[4Fe-4S] cluster</name>
        <dbReference type="ChEBI" id="CHEBI:49883"/>
    </cofactor>
</comment>
<dbReference type="CDD" id="cd01335">
    <property type="entry name" value="Radical_SAM"/>
    <property type="match status" value="1"/>
</dbReference>
<evidence type="ECO:0000256" key="1">
    <source>
        <dbReference type="ARBA" id="ARBA00001966"/>
    </source>
</evidence>
<proteinExistence type="predicted"/>